<comment type="caution">
    <text evidence="2">The sequence shown here is derived from an EMBL/GenBank/DDBJ whole genome shotgun (WGS) entry which is preliminary data.</text>
</comment>
<protein>
    <recommendedName>
        <fullName evidence="4">Transmembrane protein</fullName>
    </recommendedName>
</protein>
<keyword evidence="3" id="KW-1185">Reference proteome</keyword>
<proteinExistence type="predicted"/>
<evidence type="ECO:0008006" key="4">
    <source>
        <dbReference type="Google" id="ProtNLM"/>
    </source>
</evidence>
<keyword evidence="1" id="KW-0472">Membrane</keyword>
<accession>A0A8T0GJH2</accession>
<keyword evidence="1" id="KW-1133">Transmembrane helix</keyword>
<feature type="transmembrane region" description="Helical" evidence="1">
    <location>
        <begin position="82"/>
        <end position="102"/>
    </location>
</feature>
<keyword evidence="1" id="KW-0812">Transmembrane</keyword>
<dbReference type="AlphaFoldDB" id="A0A8T0GJH2"/>
<organism evidence="2 3">
    <name type="scientific">Ceratodon purpureus</name>
    <name type="common">Fire moss</name>
    <name type="synonym">Dicranum purpureum</name>
    <dbReference type="NCBI Taxonomy" id="3225"/>
    <lineage>
        <taxon>Eukaryota</taxon>
        <taxon>Viridiplantae</taxon>
        <taxon>Streptophyta</taxon>
        <taxon>Embryophyta</taxon>
        <taxon>Bryophyta</taxon>
        <taxon>Bryophytina</taxon>
        <taxon>Bryopsida</taxon>
        <taxon>Dicranidae</taxon>
        <taxon>Pseudoditrichales</taxon>
        <taxon>Ditrichaceae</taxon>
        <taxon>Ceratodon</taxon>
    </lineage>
</organism>
<reference evidence="2 3" key="1">
    <citation type="submission" date="2020-06" db="EMBL/GenBank/DDBJ databases">
        <title>WGS assembly of Ceratodon purpureus strain R40.</title>
        <authorList>
            <person name="Carey S.B."/>
            <person name="Jenkins J."/>
            <person name="Shu S."/>
            <person name="Lovell J.T."/>
            <person name="Sreedasyam A."/>
            <person name="Maumus F."/>
            <person name="Tiley G.P."/>
            <person name="Fernandez-Pozo N."/>
            <person name="Barry K."/>
            <person name="Chen C."/>
            <person name="Wang M."/>
            <person name="Lipzen A."/>
            <person name="Daum C."/>
            <person name="Saski C.A."/>
            <person name="Payton A.C."/>
            <person name="Mcbreen J.C."/>
            <person name="Conrad R.E."/>
            <person name="Kollar L.M."/>
            <person name="Olsson S."/>
            <person name="Huttunen S."/>
            <person name="Landis J.B."/>
            <person name="Wickett N.J."/>
            <person name="Johnson M.G."/>
            <person name="Rensing S.A."/>
            <person name="Grimwood J."/>
            <person name="Schmutz J."/>
            <person name="Mcdaniel S.F."/>
        </authorList>
    </citation>
    <scope>NUCLEOTIDE SEQUENCE [LARGE SCALE GENOMIC DNA]</scope>
    <source>
        <strain evidence="2 3">R40</strain>
    </source>
</reference>
<gene>
    <name evidence="2" type="ORF">KC19_11G162900</name>
</gene>
<name>A0A8T0GJH2_CERPU</name>
<dbReference type="EMBL" id="CM026432">
    <property type="protein sequence ID" value="KAG0557868.1"/>
    <property type="molecule type" value="Genomic_DNA"/>
</dbReference>
<sequence length="103" mass="11718">MTHRHLSYGAPWLVSLHMPCPHPLHNSVLNRIYACMHGTKFFGKLFWFGFTRGVLFSSWFGGGTEDGCGFSGICNLEVKCGIRFEGFLILFWGTGLLFCWYVC</sequence>
<feature type="transmembrane region" description="Helical" evidence="1">
    <location>
        <begin position="41"/>
        <end position="62"/>
    </location>
</feature>
<evidence type="ECO:0000313" key="2">
    <source>
        <dbReference type="EMBL" id="KAG0557868.1"/>
    </source>
</evidence>
<dbReference type="Proteomes" id="UP000822688">
    <property type="component" value="Chromosome 11"/>
</dbReference>
<evidence type="ECO:0000313" key="3">
    <source>
        <dbReference type="Proteomes" id="UP000822688"/>
    </source>
</evidence>
<evidence type="ECO:0000256" key="1">
    <source>
        <dbReference type="SAM" id="Phobius"/>
    </source>
</evidence>